<comment type="caution">
    <text evidence="1">The sequence shown here is derived from an EMBL/GenBank/DDBJ whole genome shotgun (WGS) entry which is preliminary data.</text>
</comment>
<name>A0A176W761_MARPO</name>
<evidence type="ECO:0000313" key="2">
    <source>
        <dbReference type="Proteomes" id="UP000077202"/>
    </source>
</evidence>
<organism evidence="1 2">
    <name type="scientific">Marchantia polymorpha subsp. ruderalis</name>
    <dbReference type="NCBI Taxonomy" id="1480154"/>
    <lineage>
        <taxon>Eukaryota</taxon>
        <taxon>Viridiplantae</taxon>
        <taxon>Streptophyta</taxon>
        <taxon>Embryophyta</taxon>
        <taxon>Marchantiophyta</taxon>
        <taxon>Marchantiopsida</taxon>
        <taxon>Marchantiidae</taxon>
        <taxon>Marchantiales</taxon>
        <taxon>Marchantiaceae</taxon>
        <taxon>Marchantia</taxon>
    </lineage>
</organism>
<dbReference type="AlphaFoldDB" id="A0A176W761"/>
<reference evidence="1" key="1">
    <citation type="submission" date="2016-03" db="EMBL/GenBank/DDBJ databases">
        <title>Mechanisms controlling the formation of the plant cell surface in tip-growing cells are functionally conserved among land plants.</title>
        <authorList>
            <person name="Honkanen S."/>
            <person name="Jones V.A."/>
            <person name="Morieri G."/>
            <person name="Champion C."/>
            <person name="Hetherington A.J."/>
            <person name="Kelly S."/>
            <person name="Saint-Marcoux D."/>
            <person name="Proust H."/>
            <person name="Prescott H."/>
            <person name="Dolan L."/>
        </authorList>
    </citation>
    <scope>NUCLEOTIDE SEQUENCE [LARGE SCALE GENOMIC DNA]</scope>
    <source>
        <tissue evidence="1">Whole gametophyte</tissue>
    </source>
</reference>
<protein>
    <submittedName>
        <fullName evidence="1">Uncharacterized protein</fullName>
    </submittedName>
</protein>
<evidence type="ECO:0000313" key="1">
    <source>
        <dbReference type="EMBL" id="OAE28225.1"/>
    </source>
</evidence>
<accession>A0A176W761</accession>
<gene>
    <name evidence="1" type="ORF">AXG93_4492s1160</name>
</gene>
<sequence>MHVARRLQRTQFGMLLCWGNEYVVELVRLPGRVEVVEAKRWSKGIVYGSRPTPFYPYPPTITVFSSACRTKLISSLFTARNALTSTAVASLLPLPEEHPTAYHLLEQAFHLFVCPTLVAQPSATWDPKKEVMHARTPSCYLDLRRGQPDLRFIFSLALTDQVLRLSFLDSDLRGQFDSNAARPSGLRVGKEENTLYPVY</sequence>
<dbReference type="EMBL" id="LVLJ01001744">
    <property type="protein sequence ID" value="OAE28225.1"/>
    <property type="molecule type" value="Genomic_DNA"/>
</dbReference>
<proteinExistence type="predicted"/>
<keyword evidence="2" id="KW-1185">Reference proteome</keyword>
<dbReference type="Proteomes" id="UP000077202">
    <property type="component" value="Unassembled WGS sequence"/>
</dbReference>